<dbReference type="STRING" id="945553.A0A0D2MAP4"/>
<dbReference type="EMBL" id="KN817567">
    <property type="protein sequence ID" value="KJA20448.1"/>
    <property type="molecule type" value="Genomic_DNA"/>
</dbReference>
<evidence type="ECO:0000313" key="3">
    <source>
        <dbReference type="Proteomes" id="UP000054270"/>
    </source>
</evidence>
<feature type="region of interest" description="Disordered" evidence="1">
    <location>
        <begin position="279"/>
        <end position="314"/>
    </location>
</feature>
<keyword evidence="3" id="KW-1185">Reference proteome</keyword>
<dbReference type="Proteomes" id="UP000054270">
    <property type="component" value="Unassembled WGS sequence"/>
</dbReference>
<feature type="compositionally biased region" description="Pro residues" evidence="1">
    <location>
        <begin position="415"/>
        <end position="424"/>
    </location>
</feature>
<reference evidence="3" key="1">
    <citation type="submission" date="2014-04" db="EMBL/GenBank/DDBJ databases">
        <title>Evolutionary Origins and Diversification of the Mycorrhizal Mutualists.</title>
        <authorList>
            <consortium name="DOE Joint Genome Institute"/>
            <consortium name="Mycorrhizal Genomics Consortium"/>
            <person name="Kohler A."/>
            <person name="Kuo A."/>
            <person name="Nagy L.G."/>
            <person name="Floudas D."/>
            <person name="Copeland A."/>
            <person name="Barry K.W."/>
            <person name="Cichocki N."/>
            <person name="Veneault-Fourrey C."/>
            <person name="LaButti K."/>
            <person name="Lindquist E.A."/>
            <person name="Lipzen A."/>
            <person name="Lundell T."/>
            <person name="Morin E."/>
            <person name="Murat C."/>
            <person name="Riley R."/>
            <person name="Ohm R."/>
            <person name="Sun H."/>
            <person name="Tunlid A."/>
            <person name="Henrissat B."/>
            <person name="Grigoriev I.V."/>
            <person name="Hibbett D.S."/>
            <person name="Martin F."/>
        </authorList>
    </citation>
    <scope>NUCLEOTIDE SEQUENCE [LARGE SCALE GENOMIC DNA]</scope>
    <source>
        <strain evidence="3">FD-334 SS-4</strain>
    </source>
</reference>
<sequence>MPSPAPTDSSFPAPLHPTGHSPLSGSWPSAAQYLSQSIPGSQVPWSSSNSLESSWSNASNTNPYVPSAQYHHLLGRFNESQRENSSLLSKNAALEARVDTLLMAYNMLLTRIPASTDTLKSHTTLRREDYPNVRFWTRHEWNSAAQDDILQVDLPEDSETFPELEEEGTDLKEPVPAPACRGKHRASQGINVTMKYIEYEDGSVVDGFRAAEIRRYARSIWVQMALEEKLPRTWSDADAKSLTAYNESMIQRFPELGLCAADWKANMVATDNYPSWRHNWLKKKGKDNSKSKRPNDNKSEASMKRQKKTDECSDELHAPTLLEAEAQQPLNTIFIPTVNVIPGTPGISPRSAFVPTAPGPSQEGTLSQTQPTLSQDFNFPIRNPLALDVPPYIPYHYLALPKDSSAPAAVNSPGPSTPMPPPSEQDPTNNGAKRSKGARMRPSKTTTARNLCAMEWVKSYPHGTTDEFKAYYNGLSEEQKQVWEDKSKTAS</sequence>
<accession>A0A0D2MAP4</accession>
<evidence type="ECO:0000313" key="2">
    <source>
        <dbReference type="EMBL" id="KJA20448.1"/>
    </source>
</evidence>
<proteinExistence type="predicted"/>
<organism evidence="2 3">
    <name type="scientific">Hypholoma sublateritium (strain FD-334 SS-4)</name>
    <dbReference type="NCBI Taxonomy" id="945553"/>
    <lineage>
        <taxon>Eukaryota</taxon>
        <taxon>Fungi</taxon>
        <taxon>Dikarya</taxon>
        <taxon>Basidiomycota</taxon>
        <taxon>Agaricomycotina</taxon>
        <taxon>Agaricomycetes</taxon>
        <taxon>Agaricomycetidae</taxon>
        <taxon>Agaricales</taxon>
        <taxon>Agaricineae</taxon>
        <taxon>Strophariaceae</taxon>
        <taxon>Hypholoma</taxon>
    </lineage>
</organism>
<feature type="compositionally biased region" description="Basic residues" evidence="1">
    <location>
        <begin position="433"/>
        <end position="442"/>
    </location>
</feature>
<feature type="region of interest" description="Disordered" evidence="1">
    <location>
        <begin position="349"/>
        <end position="375"/>
    </location>
</feature>
<feature type="compositionally biased region" description="Polar residues" evidence="1">
    <location>
        <begin position="1"/>
        <end position="10"/>
    </location>
</feature>
<dbReference type="OrthoDB" id="2689266at2759"/>
<protein>
    <submittedName>
        <fullName evidence="2">Uncharacterized protein</fullName>
    </submittedName>
</protein>
<evidence type="ECO:0000256" key="1">
    <source>
        <dbReference type="SAM" id="MobiDB-lite"/>
    </source>
</evidence>
<feature type="region of interest" description="Disordered" evidence="1">
    <location>
        <begin position="405"/>
        <end position="451"/>
    </location>
</feature>
<feature type="region of interest" description="Disordered" evidence="1">
    <location>
        <begin position="1"/>
        <end position="24"/>
    </location>
</feature>
<name>A0A0D2MAP4_HYPSF</name>
<dbReference type="AlphaFoldDB" id="A0A0D2MAP4"/>
<dbReference type="OMA" id="PYHYLAL"/>
<feature type="compositionally biased region" description="Basic and acidic residues" evidence="1">
    <location>
        <begin position="286"/>
        <end position="314"/>
    </location>
</feature>
<feature type="compositionally biased region" description="Polar residues" evidence="1">
    <location>
        <begin position="362"/>
        <end position="375"/>
    </location>
</feature>
<gene>
    <name evidence="2" type="ORF">HYPSUDRAFT_203765</name>
</gene>